<dbReference type="EMBL" id="JAACAK010000113">
    <property type="protein sequence ID" value="NIR76089.1"/>
    <property type="molecule type" value="Genomic_DNA"/>
</dbReference>
<dbReference type="InterPro" id="IPR037066">
    <property type="entry name" value="Plug_dom_sf"/>
</dbReference>
<keyword evidence="9" id="KW-0998">Cell outer membrane</keyword>
<dbReference type="InterPro" id="IPR012910">
    <property type="entry name" value="Plug_dom"/>
</dbReference>
<comment type="subcellular location">
    <subcellularLocation>
        <location evidence="1">Cell outer membrane</location>
        <topology evidence="1">Multi-pass membrane protein</topology>
    </subcellularLocation>
</comment>
<proteinExistence type="inferred from homology"/>
<dbReference type="SUPFAM" id="SSF56935">
    <property type="entry name" value="Porins"/>
    <property type="match status" value="1"/>
</dbReference>
<evidence type="ECO:0000313" key="14">
    <source>
        <dbReference type="EMBL" id="NIR76089.1"/>
    </source>
</evidence>
<evidence type="ECO:0000313" key="15">
    <source>
        <dbReference type="Proteomes" id="UP000702544"/>
    </source>
</evidence>
<dbReference type="GO" id="GO:0044718">
    <property type="term" value="P:siderophore transmembrane transport"/>
    <property type="evidence" value="ECO:0007669"/>
    <property type="project" value="TreeGrafter"/>
</dbReference>
<gene>
    <name evidence="14" type="ORF">GWO12_13420</name>
</gene>
<evidence type="ECO:0000259" key="12">
    <source>
        <dbReference type="Pfam" id="PF00593"/>
    </source>
</evidence>
<evidence type="ECO:0000256" key="7">
    <source>
        <dbReference type="ARBA" id="ARBA00023136"/>
    </source>
</evidence>
<dbReference type="InterPro" id="IPR000531">
    <property type="entry name" value="Beta-barrel_TonB"/>
</dbReference>
<evidence type="ECO:0000256" key="2">
    <source>
        <dbReference type="ARBA" id="ARBA00022448"/>
    </source>
</evidence>
<keyword evidence="6 10" id="KW-0798">TonB box</keyword>
<evidence type="ECO:0000256" key="3">
    <source>
        <dbReference type="ARBA" id="ARBA00022452"/>
    </source>
</evidence>
<keyword evidence="7 10" id="KW-0472">Membrane</keyword>
<dbReference type="AlphaFoldDB" id="A0AAE4Z934"/>
<comment type="caution">
    <text evidence="14">The sequence shown here is derived from an EMBL/GenBank/DDBJ whole genome shotgun (WGS) entry which is preliminary data.</text>
</comment>
<keyword evidence="3" id="KW-1134">Transmembrane beta strand</keyword>
<keyword evidence="4" id="KW-0812">Transmembrane</keyword>
<feature type="signal peptide" evidence="11">
    <location>
        <begin position="1"/>
        <end position="28"/>
    </location>
</feature>
<dbReference type="PANTHER" id="PTHR30069:SF29">
    <property type="entry name" value="HEMOGLOBIN AND HEMOGLOBIN-HAPTOGLOBIN-BINDING PROTEIN 1-RELATED"/>
    <property type="match status" value="1"/>
</dbReference>
<evidence type="ECO:0000256" key="11">
    <source>
        <dbReference type="SAM" id="SignalP"/>
    </source>
</evidence>
<evidence type="ECO:0000256" key="8">
    <source>
        <dbReference type="ARBA" id="ARBA00023170"/>
    </source>
</evidence>
<keyword evidence="8 14" id="KW-0675">Receptor</keyword>
<feature type="domain" description="TonB-dependent receptor-like beta-barrel" evidence="12">
    <location>
        <begin position="291"/>
        <end position="661"/>
    </location>
</feature>
<dbReference type="GO" id="GO:0009279">
    <property type="term" value="C:cell outer membrane"/>
    <property type="evidence" value="ECO:0007669"/>
    <property type="project" value="UniProtKB-SubCell"/>
</dbReference>
<reference evidence="14 15" key="1">
    <citation type="submission" date="2020-01" db="EMBL/GenBank/DDBJ databases">
        <title>Genomes assembled from Gulf of Kutch pelagic sediment metagenomes.</title>
        <authorList>
            <person name="Chandrashekar M."/>
            <person name="Mahajan M.S."/>
            <person name="Dave K.J."/>
            <person name="Vatsa P."/>
            <person name="Nathani N.M."/>
        </authorList>
    </citation>
    <scope>NUCLEOTIDE SEQUENCE [LARGE SCALE GENOMIC DNA]</scope>
    <source>
        <strain evidence="14">KS3-K002</strain>
    </source>
</reference>
<dbReference type="InterPro" id="IPR036942">
    <property type="entry name" value="Beta-barrel_TonB_sf"/>
</dbReference>
<organism evidence="14 15">
    <name type="scientific">Candidatus Kutchimonas denitrificans</name>
    <dbReference type="NCBI Taxonomy" id="3056748"/>
    <lineage>
        <taxon>Bacteria</taxon>
        <taxon>Pseudomonadati</taxon>
        <taxon>Gemmatimonadota</taxon>
        <taxon>Gemmatimonadia</taxon>
        <taxon>Candidatus Palauibacterales</taxon>
        <taxon>Candidatus Palauibacteraceae</taxon>
        <taxon>Candidatus Kutchimonas</taxon>
    </lineage>
</organism>
<evidence type="ECO:0000256" key="4">
    <source>
        <dbReference type="ARBA" id="ARBA00022692"/>
    </source>
</evidence>
<protein>
    <submittedName>
        <fullName evidence="14">TonB-dependent receptor</fullName>
    </submittedName>
</protein>
<dbReference type="Proteomes" id="UP000702544">
    <property type="component" value="Unassembled WGS sequence"/>
</dbReference>
<evidence type="ECO:0000256" key="9">
    <source>
        <dbReference type="ARBA" id="ARBA00023237"/>
    </source>
</evidence>
<comment type="similarity">
    <text evidence="10">Belongs to the TonB-dependent receptor family.</text>
</comment>
<dbReference type="Gene3D" id="2.40.170.20">
    <property type="entry name" value="TonB-dependent receptor, beta-barrel domain"/>
    <property type="match status" value="1"/>
</dbReference>
<evidence type="ECO:0000256" key="5">
    <source>
        <dbReference type="ARBA" id="ARBA00022729"/>
    </source>
</evidence>
<keyword evidence="5 11" id="KW-0732">Signal</keyword>
<feature type="domain" description="TonB-dependent receptor plug" evidence="13">
    <location>
        <begin position="76"/>
        <end position="168"/>
    </location>
</feature>
<dbReference type="InterPro" id="IPR039426">
    <property type="entry name" value="TonB-dep_rcpt-like"/>
</dbReference>
<evidence type="ECO:0000256" key="6">
    <source>
        <dbReference type="ARBA" id="ARBA00023077"/>
    </source>
</evidence>
<feature type="chain" id="PRO_5041998363" evidence="11">
    <location>
        <begin position="29"/>
        <end position="686"/>
    </location>
</feature>
<accession>A0AAE4Z934</accession>
<dbReference type="PANTHER" id="PTHR30069">
    <property type="entry name" value="TONB-DEPENDENT OUTER MEMBRANE RECEPTOR"/>
    <property type="match status" value="1"/>
</dbReference>
<keyword evidence="2" id="KW-0813">Transport</keyword>
<dbReference type="Gene3D" id="2.170.130.10">
    <property type="entry name" value="TonB-dependent receptor, plug domain"/>
    <property type="match status" value="1"/>
</dbReference>
<dbReference type="Pfam" id="PF00593">
    <property type="entry name" value="TonB_dep_Rec_b-barrel"/>
    <property type="match status" value="1"/>
</dbReference>
<dbReference type="Pfam" id="PF07715">
    <property type="entry name" value="Plug"/>
    <property type="match status" value="1"/>
</dbReference>
<evidence type="ECO:0000256" key="1">
    <source>
        <dbReference type="ARBA" id="ARBA00004571"/>
    </source>
</evidence>
<name>A0AAE4Z934_9BACT</name>
<sequence length="686" mass="73675">MIAGVLERAARSLLRLPALFFWVGWVAAAPAAAQEPQDTTARDTLPLDTVYVEEIKVTVARPVTTAGGAAAVAVALDSVRSGPSPTLAEVLRDLPLIQVRENSRGEVQPSVRGMESRRVAVLVDGVPITLGWDARTDLSVVPLTAARRLTLVRGLSSVLYGPNALGGAVLVEIGEGEGRILGPTPLQMSAGVDDEGNNAVALGLSTLVETNSGELLLRGGGGYRKRSHWPAPSGVSIPGGASTILNSDLEHGNGYVSARYQTDGGAWYALSSFGFVAEKGVPPELHVAEPRLWRYPNTWRWVTALSAGTGWKETPWGEGDLEASIGIDFGETEIDTYETLAYDSITGGERGDDRTLSLRLLADHSLGAGILRSALTLAESRHIEIIDDGDPNRYRQRFLSFGLEAEQPIMSDADGRRARLSVGFSVDGSDTPETGPAEPRDAIWAWGARAGGTLVLARGDLLLNGGVSRRVRFPALRELYSGALGRFVVNPTLDPEVLAVAELGATFRFGALEAQTVTFYQRLSDAIVRVSLGDGRLQRQNRDRITSAGLEVLLDLTVGRASITGNTTIQNVDLTDPTAPQEQRRPEYQPWFIGGVGTSLRLGNGFWTAVNLEHMAPQFCVHPDLGREVRLAASTWLDLQLGKTLIVGGRRSEATLAVNNVTDSSVFDQCGLPQPGRVFRLQLRLF</sequence>
<dbReference type="GO" id="GO:0015344">
    <property type="term" value="F:siderophore uptake transmembrane transporter activity"/>
    <property type="evidence" value="ECO:0007669"/>
    <property type="project" value="TreeGrafter"/>
</dbReference>
<evidence type="ECO:0000256" key="10">
    <source>
        <dbReference type="RuleBase" id="RU003357"/>
    </source>
</evidence>
<evidence type="ECO:0000259" key="13">
    <source>
        <dbReference type="Pfam" id="PF07715"/>
    </source>
</evidence>